<feature type="transmembrane region" description="Helical" evidence="6">
    <location>
        <begin position="113"/>
        <end position="130"/>
    </location>
</feature>
<dbReference type="Gene3D" id="1.20.1250.20">
    <property type="entry name" value="MFS general substrate transporter like domains"/>
    <property type="match status" value="1"/>
</dbReference>
<comment type="caution">
    <text evidence="7">The sequence shown here is derived from an EMBL/GenBank/DDBJ whole genome shotgun (WGS) entry which is preliminary data.</text>
</comment>
<feature type="transmembrane region" description="Helical" evidence="6">
    <location>
        <begin position="44"/>
        <end position="63"/>
    </location>
</feature>
<organism evidence="7 8">
    <name type="scientific">Cadophora malorum</name>
    <dbReference type="NCBI Taxonomy" id="108018"/>
    <lineage>
        <taxon>Eukaryota</taxon>
        <taxon>Fungi</taxon>
        <taxon>Dikarya</taxon>
        <taxon>Ascomycota</taxon>
        <taxon>Pezizomycotina</taxon>
        <taxon>Leotiomycetes</taxon>
        <taxon>Helotiales</taxon>
        <taxon>Ploettnerulaceae</taxon>
        <taxon>Cadophora</taxon>
    </lineage>
</organism>
<accession>A0A8H7TGA7</accession>
<keyword evidence="3 6" id="KW-0812">Transmembrane</keyword>
<dbReference type="PANTHER" id="PTHR23501:SF3">
    <property type="entry name" value="MAJOR FACILITATOR SUPERFAMILY (MFS) PROFILE DOMAIN-CONTAINING PROTEIN"/>
    <property type="match status" value="1"/>
</dbReference>
<feature type="transmembrane region" description="Helical" evidence="6">
    <location>
        <begin position="205"/>
        <end position="226"/>
    </location>
</feature>
<evidence type="ECO:0000256" key="4">
    <source>
        <dbReference type="ARBA" id="ARBA00022989"/>
    </source>
</evidence>
<sequence length="354" mass="39158">MCLPLWGLFVWNYRKAKKAGLIPEEKSGRTFAESLKYYAIEFDIVGIFLIAAGLALFLLPFSLYSYQKDQWRSPMIIAMIIIGGLLVVAFALWERYGAPKKYMPFELLANRTILGACILGAVLFVEFYIWDSYFSSFLQVVNNLTVTEASYVVNIYSIGSCFWALVVGTLIRVTGRFKWIAMYFGVPLTILGVGLMLKFRQPDSPLGYIIMCQIFIALSGGSLVICEQVAVMAATTQQYIAVVIAMENVFTYTGGAIGSTIAGAIWTGVFPKKLVEYLPAESQGNFTSIYGDLTMQLSYPVGSATRIAIQDAYGEAQKMMIIAATAVLAIAVVCVCVWRDIKVKDFRQVTGNVI</sequence>
<feature type="transmembrane region" description="Helical" evidence="6">
    <location>
        <begin position="319"/>
        <end position="338"/>
    </location>
</feature>
<reference evidence="7" key="1">
    <citation type="submission" date="2021-02" db="EMBL/GenBank/DDBJ databases">
        <title>Genome sequence Cadophora malorum strain M34.</title>
        <authorList>
            <person name="Stefanovic E."/>
            <person name="Vu D."/>
            <person name="Scully C."/>
            <person name="Dijksterhuis J."/>
            <person name="Roader J."/>
            <person name="Houbraken J."/>
        </authorList>
    </citation>
    <scope>NUCLEOTIDE SEQUENCE</scope>
    <source>
        <strain evidence="7">M34</strain>
    </source>
</reference>
<dbReference type="EMBL" id="JAFJYH010000132">
    <property type="protein sequence ID" value="KAG4418283.1"/>
    <property type="molecule type" value="Genomic_DNA"/>
</dbReference>
<evidence type="ECO:0000256" key="5">
    <source>
        <dbReference type="ARBA" id="ARBA00023136"/>
    </source>
</evidence>
<dbReference type="GO" id="GO:0022857">
    <property type="term" value="F:transmembrane transporter activity"/>
    <property type="evidence" value="ECO:0007669"/>
    <property type="project" value="InterPro"/>
</dbReference>
<feature type="transmembrane region" description="Helical" evidence="6">
    <location>
        <begin position="238"/>
        <end position="266"/>
    </location>
</feature>
<dbReference type="AlphaFoldDB" id="A0A8H7TGA7"/>
<protein>
    <submittedName>
        <fullName evidence="7">MFS siderochrome iron transporter 1</fullName>
    </submittedName>
</protein>
<name>A0A8H7TGA7_9HELO</name>
<evidence type="ECO:0000256" key="2">
    <source>
        <dbReference type="ARBA" id="ARBA00022448"/>
    </source>
</evidence>
<gene>
    <name evidence="7" type="primary">MFS2_1</name>
    <name evidence="7" type="ORF">IFR04_008559</name>
</gene>
<feature type="transmembrane region" description="Helical" evidence="6">
    <location>
        <begin position="75"/>
        <end position="93"/>
    </location>
</feature>
<evidence type="ECO:0000256" key="3">
    <source>
        <dbReference type="ARBA" id="ARBA00022692"/>
    </source>
</evidence>
<dbReference type="Pfam" id="PF06609">
    <property type="entry name" value="TRI12"/>
    <property type="match status" value="1"/>
</dbReference>
<keyword evidence="4 6" id="KW-1133">Transmembrane helix</keyword>
<comment type="subcellular location">
    <subcellularLocation>
        <location evidence="1">Membrane</location>
        <topology evidence="1">Multi-pass membrane protein</topology>
    </subcellularLocation>
</comment>
<keyword evidence="2" id="KW-0813">Transport</keyword>
<evidence type="ECO:0000313" key="7">
    <source>
        <dbReference type="EMBL" id="KAG4418283.1"/>
    </source>
</evidence>
<dbReference type="InterPro" id="IPR036259">
    <property type="entry name" value="MFS_trans_sf"/>
</dbReference>
<proteinExistence type="predicted"/>
<dbReference type="OrthoDB" id="4078873at2759"/>
<feature type="transmembrane region" description="Helical" evidence="6">
    <location>
        <begin position="180"/>
        <end position="199"/>
    </location>
</feature>
<keyword evidence="8" id="KW-1185">Reference proteome</keyword>
<dbReference type="Proteomes" id="UP000664132">
    <property type="component" value="Unassembled WGS sequence"/>
</dbReference>
<feature type="transmembrane region" description="Helical" evidence="6">
    <location>
        <begin position="150"/>
        <end position="173"/>
    </location>
</feature>
<dbReference type="InterPro" id="IPR010573">
    <property type="entry name" value="MFS_Str1/Tri12-like"/>
</dbReference>
<evidence type="ECO:0000313" key="8">
    <source>
        <dbReference type="Proteomes" id="UP000664132"/>
    </source>
</evidence>
<evidence type="ECO:0000256" key="6">
    <source>
        <dbReference type="SAM" id="Phobius"/>
    </source>
</evidence>
<dbReference type="SUPFAM" id="SSF103473">
    <property type="entry name" value="MFS general substrate transporter"/>
    <property type="match status" value="1"/>
</dbReference>
<evidence type="ECO:0000256" key="1">
    <source>
        <dbReference type="ARBA" id="ARBA00004141"/>
    </source>
</evidence>
<keyword evidence="5 6" id="KW-0472">Membrane</keyword>
<dbReference type="GO" id="GO:0005886">
    <property type="term" value="C:plasma membrane"/>
    <property type="evidence" value="ECO:0007669"/>
    <property type="project" value="TreeGrafter"/>
</dbReference>
<dbReference type="PANTHER" id="PTHR23501">
    <property type="entry name" value="MAJOR FACILITATOR SUPERFAMILY"/>
    <property type="match status" value="1"/>
</dbReference>